<proteinExistence type="predicted"/>
<accession>A0ABY8IZG4</accession>
<feature type="transmembrane region" description="Helical" evidence="1">
    <location>
        <begin position="67"/>
        <end position="89"/>
    </location>
</feature>
<dbReference type="InterPro" id="IPR048147">
    <property type="entry name" value="CBO0543-like"/>
</dbReference>
<feature type="transmembrane region" description="Helical" evidence="1">
    <location>
        <begin position="127"/>
        <end position="147"/>
    </location>
</feature>
<dbReference type="RefSeq" id="WP_283077426.1">
    <property type="nucleotide sequence ID" value="NZ_CP121671.1"/>
</dbReference>
<dbReference type="EMBL" id="CP121671">
    <property type="protein sequence ID" value="WFT75460.1"/>
    <property type="molecule type" value="Genomic_DNA"/>
</dbReference>
<feature type="transmembrane region" description="Helical" evidence="1">
    <location>
        <begin position="159"/>
        <end position="176"/>
    </location>
</feature>
<feature type="transmembrane region" description="Helical" evidence="1">
    <location>
        <begin position="36"/>
        <end position="55"/>
    </location>
</feature>
<dbReference type="Proteomes" id="UP001221597">
    <property type="component" value="Chromosome"/>
</dbReference>
<organism evidence="2 3">
    <name type="scientific">Halobacillus naozhouensis</name>
    <dbReference type="NCBI Taxonomy" id="554880"/>
    <lineage>
        <taxon>Bacteria</taxon>
        <taxon>Bacillati</taxon>
        <taxon>Bacillota</taxon>
        <taxon>Bacilli</taxon>
        <taxon>Bacillales</taxon>
        <taxon>Bacillaceae</taxon>
        <taxon>Halobacillus</taxon>
    </lineage>
</organism>
<evidence type="ECO:0000256" key="1">
    <source>
        <dbReference type="SAM" id="Phobius"/>
    </source>
</evidence>
<gene>
    <name evidence="2" type="ORF">P9989_03410</name>
</gene>
<dbReference type="NCBIfam" id="NF041644">
    <property type="entry name" value="CBO0543_fam"/>
    <property type="match status" value="1"/>
</dbReference>
<keyword evidence="1" id="KW-0812">Transmembrane</keyword>
<evidence type="ECO:0000313" key="3">
    <source>
        <dbReference type="Proteomes" id="UP001221597"/>
    </source>
</evidence>
<keyword evidence="1" id="KW-0472">Membrane</keyword>
<reference evidence="2 3" key="1">
    <citation type="submission" date="2023-04" db="EMBL/GenBank/DDBJ databases">
        <title>Genome sequence of Halobacillus naozhouensis KACC 21980.</title>
        <authorList>
            <person name="Kim S."/>
            <person name="Heo J."/>
            <person name="Kwon S.-W."/>
        </authorList>
    </citation>
    <scope>NUCLEOTIDE SEQUENCE [LARGE SCALE GENOMIC DNA]</scope>
    <source>
        <strain evidence="2 3">KCTC 13234</strain>
    </source>
</reference>
<protein>
    <submittedName>
        <fullName evidence="2">Uncharacterized protein</fullName>
    </submittedName>
</protein>
<name>A0ABY8IZG4_9BACI</name>
<keyword evidence="1" id="KW-1133">Transmembrane helix</keyword>
<keyword evidence="3" id="KW-1185">Reference proteome</keyword>
<sequence>MISTSLSVNAADLYEIQQKWFDTHYHYWVEHVLFSFNWWFLLLLTFIPWIIWWTLVNKSRLFEMITLGLFVAAIAAFLDSVGVIWGLWTYESKMIQMLPELIPIDYSVLPVSHMLLYQWFPRWRSFVLAHIFLSAAGAFIAEPLFVWMDIYELHAWKHIYSIPIYFAIGVVMKWFVSELKMRTSK</sequence>
<evidence type="ECO:0000313" key="2">
    <source>
        <dbReference type="EMBL" id="WFT75460.1"/>
    </source>
</evidence>